<keyword evidence="4 7" id="KW-0067">ATP-binding</keyword>
<feature type="domain" description="ABC transporter" evidence="6">
    <location>
        <begin position="7"/>
        <end position="234"/>
    </location>
</feature>
<keyword evidence="8" id="KW-1185">Reference proteome</keyword>
<dbReference type="PROSITE" id="PS50893">
    <property type="entry name" value="ABC_TRANSPORTER_2"/>
    <property type="match status" value="1"/>
</dbReference>
<dbReference type="EMBL" id="CP117880">
    <property type="protein sequence ID" value="WDF67547.1"/>
    <property type="molecule type" value="Genomic_DNA"/>
</dbReference>
<dbReference type="PROSITE" id="PS00211">
    <property type="entry name" value="ABC_TRANSPORTER_1"/>
    <property type="match status" value="1"/>
</dbReference>
<dbReference type="InterPro" id="IPR003439">
    <property type="entry name" value="ABC_transporter-like_ATP-bd"/>
</dbReference>
<dbReference type="SMART" id="SM00382">
    <property type="entry name" value="AAA"/>
    <property type="match status" value="1"/>
</dbReference>
<dbReference type="InterPro" id="IPR017911">
    <property type="entry name" value="MacB-like_ATP-bd"/>
</dbReference>
<evidence type="ECO:0000256" key="4">
    <source>
        <dbReference type="ARBA" id="ARBA00022840"/>
    </source>
</evidence>
<dbReference type="InterPro" id="IPR027417">
    <property type="entry name" value="P-loop_NTPase"/>
</dbReference>
<dbReference type="CDD" id="cd03255">
    <property type="entry name" value="ABC_MJ0796_LolCDE_FtsE"/>
    <property type="match status" value="1"/>
</dbReference>
<gene>
    <name evidence="7" type="ORF">PQ465_14705</name>
</gene>
<evidence type="ECO:0000313" key="8">
    <source>
        <dbReference type="Proteomes" id="UP001221558"/>
    </source>
</evidence>
<sequence length="234" mass="25107">MISEEIMRLEAVEKVYKIGDSTITALAKTSLSLESGKLTLIMGPSGSGKTTLLSILGFVIYPTSGRVIYQGKSVSAMGVNALADLRLREVGFVFQQFNLIEPLSALENVMQPLRLQKESLATARSKAMAALTALGLADRAHNLPKKLSGGQKQRVAIARALVTAPAMLLCDEPTAALDAKSATQVMNELQALAKGGKAVVVVSHDLRLRKFADRTIYVEEGIVSNTVSNEAFYK</sequence>
<dbReference type="PANTHER" id="PTHR42798">
    <property type="entry name" value="LIPOPROTEIN-RELEASING SYSTEM ATP-BINDING PROTEIN LOLD"/>
    <property type="match status" value="1"/>
</dbReference>
<evidence type="ECO:0000313" key="7">
    <source>
        <dbReference type="EMBL" id="WDF67547.1"/>
    </source>
</evidence>
<protein>
    <submittedName>
        <fullName evidence="7">ABC transporter ATP-binding protein</fullName>
    </submittedName>
</protein>
<evidence type="ECO:0000259" key="6">
    <source>
        <dbReference type="PROSITE" id="PS50893"/>
    </source>
</evidence>
<proteinExistence type="inferred from homology"/>
<evidence type="ECO:0000256" key="5">
    <source>
        <dbReference type="ARBA" id="ARBA00022967"/>
    </source>
</evidence>
<keyword evidence="2" id="KW-0813">Transport</keyword>
<reference evidence="7 8" key="1">
    <citation type="submission" date="2023-02" db="EMBL/GenBank/DDBJ databases">
        <title>Genome sequence of Sphingobacterium sp. KACC 22765.</title>
        <authorList>
            <person name="Kim S."/>
            <person name="Heo J."/>
            <person name="Kwon S.-W."/>
        </authorList>
    </citation>
    <scope>NUCLEOTIDE SEQUENCE [LARGE SCALE GENOMIC DNA]</scope>
    <source>
        <strain evidence="7 8">KACC 22765</strain>
    </source>
</reference>
<organism evidence="7 8">
    <name type="scientific">Sphingobacterium oryzagri</name>
    <dbReference type="NCBI Taxonomy" id="3025669"/>
    <lineage>
        <taxon>Bacteria</taxon>
        <taxon>Pseudomonadati</taxon>
        <taxon>Bacteroidota</taxon>
        <taxon>Sphingobacteriia</taxon>
        <taxon>Sphingobacteriales</taxon>
        <taxon>Sphingobacteriaceae</taxon>
        <taxon>Sphingobacterium</taxon>
    </lineage>
</organism>
<accession>A0ABY7WDH0</accession>
<dbReference type="Gene3D" id="3.40.50.300">
    <property type="entry name" value="P-loop containing nucleotide triphosphate hydrolases"/>
    <property type="match status" value="1"/>
</dbReference>
<evidence type="ECO:0000256" key="2">
    <source>
        <dbReference type="ARBA" id="ARBA00022448"/>
    </source>
</evidence>
<dbReference type="InterPro" id="IPR003593">
    <property type="entry name" value="AAA+_ATPase"/>
</dbReference>
<dbReference type="RefSeq" id="WP_274266275.1">
    <property type="nucleotide sequence ID" value="NZ_CP117880.1"/>
</dbReference>
<dbReference type="InterPro" id="IPR017871">
    <property type="entry name" value="ABC_transporter-like_CS"/>
</dbReference>
<evidence type="ECO:0000256" key="3">
    <source>
        <dbReference type="ARBA" id="ARBA00022741"/>
    </source>
</evidence>
<keyword evidence="5" id="KW-1278">Translocase</keyword>
<dbReference type="PANTHER" id="PTHR42798:SF2">
    <property type="entry name" value="ABC TRANSPORTER ATP-BINDING PROTEIN MG467-RELATED"/>
    <property type="match status" value="1"/>
</dbReference>
<dbReference type="Pfam" id="PF00005">
    <property type="entry name" value="ABC_tran"/>
    <property type="match status" value="1"/>
</dbReference>
<dbReference type="GO" id="GO:0005524">
    <property type="term" value="F:ATP binding"/>
    <property type="evidence" value="ECO:0007669"/>
    <property type="project" value="UniProtKB-KW"/>
</dbReference>
<comment type="similarity">
    <text evidence="1">Belongs to the ABC transporter superfamily.</text>
</comment>
<evidence type="ECO:0000256" key="1">
    <source>
        <dbReference type="ARBA" id="ARBA00005417"/>
    </source>
</evidence>
<dbReference type="SUPFAM" id="SSF52540">
    <property type="entry name" value="P-loop containing nucleoside triphosphate hydrolases"/>
    <property type="match status" value="1"/>
</dbReference>
<dbReference type="Proteomes" id="UP001221558">
    <property type="component" value="Chromosome"/>
</dbReference>
<name>A0ABY7WDH0_9SPHI</name>
<keyword evidence="3" id="KW-0547">Nucleotide-binding</keyword>